<reference evidence="2 3" key="1">
    <citation type="journal article" date="2023" name="Plants (Basel)">
        <title>Bridging the Gap: Combining Genomics and Transcriptomics Approaches to Understand Stylosanthes scabra, an Orphan Legume from the Brazilian Caatinga.</title>
        <authorList>
            <person name="Ferreira-Neto J.R.C."/>
            <person name="da Silva M.D."/>
            <person name="Binneck E."/>
            <person name="de Melo N.F."/>
            <person name="da Silva R.H."/>
            <person name="de Melo A.L.T.M."/>
            <person name="Pandolfi V."/>
            <person name="Bustamante F.O."/>
            <person name="Brasileiro-Vidal A.C."/>
            <person name="Benko-Iseppon A.M."/>
        </authorList>
    </citation>
    <scope>NUCLEOTIDE SEQUENCE [LARGE SCALE GENOMIC DNA]</scope>
    <source>
        <tissue evidence="2">Leaves</tissue>
    </source>
</reference>
<dbReference type="Proteomes" id="UP001341840">
    <property type="component" value="Unassembled WGS sequence"/>
</dbReference>
<organism evidence="2 3">
    <name type="scientific">Stylosanthes scabra</name>
    <dbReference type="NCBI Taxonomy" id="79078"/>
    <lineage>
        <taxon>Eukaryota</taxon>
        <taxon>Viridiplantae</taxon>
        <taxon>Streptophyta</taxon>
        <taxon>Embryophyta</taxon>
        <taxon>Tracheophyta</taxon>
        <taxon>Spermatophyta</taxon>
        <taxon>Magnoliopsida</taxon>
        <taxon>eudicotyledons</taxon>
        <taxon>Gunneridae</taxon>
        <taxon>Pentapetalae</taxon>
        <taxon>rosids</taxon>
        <taxon>fabids</taxon>
        <taxon>Fabales</taxon>
        <taxon>Fabaceae</taxon>
        <taxon>Papilionoideae</taxon>
        <taxon>50 kb inversion clade</taxon>
        <taxon>dalbergioids sensu lato</taxon>
        <taxon>Dalbergieae</taxon>
        <taxon>Pterocarpus clade</taxon>
        <taxon>Stylosanthes</taxon>
    </lineage>
</organism>
<dbReference type="EMBL" id="JASCZI010191035">
    <property type="protein sequence ID" value="MED6191215.1"/>
    <property type="molecule type" value="Genomic_DNA"/>
</dbReference>
<name>A0ABU6X1U9_9FABA</name>
<evidence type="ECO:0000313" key="3">
    <source>
        <dbReference type="Proteomes" id="UP001341840"/>
    </source>
</evidence>
<keyword evidence="3" id="KW-1185">Reference proteome</keyword>
<proteinExistence type="predicted"/>
<gene>
    <name evidence="2" type="ORF">PIB30_113949</name>
</gene>
<feature type="non-terminal residue" evidence="2">
    <location>
        <position position="68"/>
    </location>
</feature>
<evidence type="ECO:0000313" key="2">
    <source>
        <dbReference type="EMBL" id="MED6191215.1"/>
    </source>
</evidence>
<comment type="caution">
    <text evidence="2">The sequence shown here is derived from an EMBL/GenBank/DDBJ whole genome shotgun (WGS) entry which is preliminary data.</text>
</comment>
<sequence length="68" mass="7613">MTTGRINQVASVADPARLAAGTTRKGERAGQQGRRASYRIIRGADGEQRPRLGRMHRTRKNRTRARPD</sequence>
<protein>
    <submittedName>
        <fullName evidence="2">Uncharacterized protein</fullName>
    </submittedName>
</protein>
<feature type="compositionally biased region" description="Basic residues" evidence="1">
    <location>
        <begin position="51"/>
        <end position="68"/>
    </location>
</feature>
<accession>A0ABU6X1U9</accession>
<evidence type="ECO:0000256" key="1">
    <source>
        <dbReference type="SAM" id="MobiDB-lite"/>
    </source>
</evidence>
<feature type="region of interest" description="Disordered" evidence="1">
    <location>
        <begin position="17"/>
        <end position="68"/>
    </location>
</feature>